<accession>A0A9D1PAE5</accession>
<reference evidence="1" key="2">
    <citation type="journal article" date="2021" name="PeerJ">
        <title>Extensive microbial diversity within the chicken gut microbiome revealed by metagenomics and culture.</title>
        <authorList>
            <person name="Gilroy R."/>
            <person name="Ravi A."/>
            <person name="Getino M."/>
            <person name="Pursley I."/>
            <person name="Horton D.L."/>
            <person name="Alikhan N.F."/>
            <person name="Baker D."/>
            <person name="Gharbi K."/>
            <person name="Hall N."/>
            <person name="Watson M."/>
            <person name="Adriaenssens E.M."/>
            <person name="Foster-Nyarko E."/>
            <person name="Jarju S."/>
            <person name="Secka A."/>
            <person name="Antonio M."/>
            <person name="Oren A."/>
            <person name="Chaudhuri R.R."/>
            <person name="La Ragione R."/>
            <person name="Hildebrand F."/>
            <person name="Pallen M.J."/>
        </authorList>
    </citation>
    <scope>NUCLEOTIDE SEQUENCE</scope>
    <source>
        <strain evidence="1">CHK183-6373</strain>
    </source>
</reference>
<evidence type="ECO:0000313" key="1">
    <source>
        <dbReference type="EMBL" id="HIV28835.1"/>
    </source>
</evidence>
<name>A0A9D1PAE5_9FIRM</name>
<organism evidence="1 2">
    <name type="scientific">Candidatus Ornithocaccomicrobium faecavium</name>
    <dbReference type="NCBI Taxonomy" id="2840890"/>
    <lineage>
        <taxon>Bacteria</taxon>
        <taxon>Bacillati</taxon>
        <taxon>Bacillota</taxon>
        <taxon>Clostridia</taxon>
        <taxon>Candidatus Ornithocaccomicrobium</taxon>
    </lineage>
</organism>
<proteinExistence type="predicted"/>
<sequence length="156" mass="17140">MKALCGLLECETCPLREKCGGCAETGGKPFGGTCPIAECCKSGGCENHGQAFAAPCRLKEQLIAEFNALDIPDMEEVKSLNALLGAYVNLSYTLPSGQAIRFWDDNKVYLGNQLHKKGSDRCYGLTADENYLLVCEYGDEGRDAEIVVYQRRKKRT</sequence>
<reference evidence="1" key="1">
    <citation type="submission" date="2020-10" db="EMBL/GenBank/DDBJ databases">
        <authorList>
            <person name="Gilroy R."/>
        </authorList>
    </citation>
    <scope>NUCLEOTIDE SEQUENCE</scope>
    <source>
        <strain evidence="1">CHK183-6373</strain>
    </source>
</reference>
<protein>
    <submittedName>
        <fullName evidence="1">DUF3795 domain-containing protein</fullName>
    </submittedName>
</protein>
<evidence type="ECO:0000313" key="2">
    <source>
        <dbReference type="Proteomes" id="UP000886884"/>
    </source>
</evidence>
<gene>
    <name evidence="1" type="ORF">IAA64_12805</name>
</gene>
<dbReference type="Proteomes" id="UP000886884">
    <property type="component" value="Unassembled WGS sequence"/>
</dbReference>
<dbReference type="EMBL" id="DVOT01000232">
    <property type="protein sequence ID" value="HIV28835.1"/>
    <property type="molecule type" value="Genomic_DNA"/>
</dbReference>
<comment type="caution">
    <text evidence="1">The sequence shown here is derived from an EMBL/GenBank/DDBJ whole genome shotgun (WGS) entry which is preliminary data.</text>
</comment>
<dbReference type="AlphaFoldDB" id="A0A9D1PAE5"/>